<evidence type="ECO:0000256" key="2">
    <source>
        <dbReference type="SAM" id="SignalP"/>
    </source>
</evidence>
<dbReference type="CDD" id="cd13578">
    <property type="entry name" value="PBP2_Bug27"/>
    <property type="match status" value="1"/>
</dbReference>
<dbReference type="InterPro" id="IPR042100">
    <property type="entry name" value="Bug_dom1"/>
</dbReference>
<feature type="chain" id="PRO_5012469960" evidence="2">
    <location>
        <begin position="29"/>
        <end position="327"/>
    </location>
</feature>
<dbReference type="PROSITE" id="PS51318">
    <property type="entry name" value="TAT"/>
    <property type="match status" value="1"/>
</dbReference>
<feature type="signal peptide" evidence="2">
    <location>
        <begin position="1"/>
        <end position="28"/>
    </location>
</feature>
<dbReference type="PANTHER" id="PTHR42928:SF5">
    <property type="entry name" value="BLR1237 PROTEIN"/>
    <property type="match status" value="1"/>
</dbReference>
<dbReference type="AlphaFoldDB" id="A0A261W0M3"/>
<dbReference type="PANTHER" id="PTHR42928">
    <property type="entry name" value="TRICARBOXYLATE-BINDING PROTEIN"/>
    <property type="match status" value="1"/>
</dbReference>
<keyword evidence="4" id="KW-1185">Reference proteome</keyword>
<evidence type="ECO:0000256" key="1">
    <source>
        <dbReference type="ARBA" id="ARBA00006987"/>
    </source>
</evidence>
<proteinExistence type="inferred from homology"/>
<dbReference type="RefSeq" id="WP_028356702.1">
    <property type="nucleotide sequence ID" value="NZ_NEVT01000003.1"/>
</dbReference>
<organism evidence="3 4">
    <name type="scientific">Bordetella genomosp. 2</name>
    <dbReference type="NCBI Taxonomy" id="1983456"/>
    <lineage>
        <taxon>Bacteria</taxon>
        <taxon>Pseudomonadati</taxon>
        <taxon>Pseudomonadota</taxon>
        <taxon>Betaproteobacteria</taxon>
        <taxon>Burkholderiales</taxon>
        <taxon>Alcaligenaceae</taxon>
        <taxon>Bordetella</taxon>
    </lineage>
</organism>
<gene>
    <name evidence="3" type="ORF">CAL24_04055</name>
</gene>
<keyword evidence="2" id="KW-0732">Signal</keyword>
<evidence type="ECO:0000313" key="3">
    <source>
        <dbReference type="EMBL" id="OZI79123.1"/>
    </source>
</evidence>
<protein>
    <submittedName>
        <fullName evidence="3">MFS transporter</fullName>
    </submittedName>
</protein>
<dbReference type="InterPro" id="IPR006311">
    <property type="entry name" value="TAT_signal"/>
</dbReference>
<dbReference type="SUPFAM" id="SSF53850">
    <property type="entry name" value="Periplasmic binding protein-like II"/>
    <property type="match status" value="1"/>
</dbReference>
<sequence length="327" mass="34235">MHDPQRRRLMAALGAAWAAASLPVPARAAKWPERPVNFIVPFPPGGPVDTTARFTTQPLGELWKVPTVVDNKAGAGGIVGAQAAVKAPADGYHYFFASIHHAVLPSLRANLSYDVMTDFTPVGMAAVFPIVLVVHESLPVNNVQELIAYARQHPGKLSFSSSGTGGGTHLAGELFNSMTGTRIQHVPYRGSAPAMQDLLGGQVQMMFADGPSAMPHLSGGKIRPLGVGNPEPSALFPGIPTIAASGVPGYEAYSWSGVLAPAGTPADTIKRVNADMARVLADPATVKGMLAAGAEPRPGTPEQFGAFLQAELDKWSKVIKQAGIKVE</sequence>
<dbReference type="PIRSF" id="PIRSF017082">
    <property type="entry name" value="YflP"/>
    <property type="match status" value="1"/>
</dbReference>
<reference evidence="4" key="1">
    <citation type="submission" date="2017-05" db="EMBL/GenBank/DDBJ databases">
        <title>Complete and WGS of Bordetella genogroups.</title>
        <authorList>
            <person name="Spilker T."/>
            <person name="Lipuma J."/>
        </authorList>
    </citation>
    <scope>NUCLEOTIDE SEQUENCE [LARGE SCALE GENOMIC DNA]</scope>
    <source>
        <strain evidence="4">AU8256</strain>
    </source>
</reference>
<evidence type="ECO:0000313" key="4">
    <source>
        <dbReference type="Proteomes" id="UP000215633"/>
    </source>
</evidence>
<dbReference type="Gene3D" id="3.40.190.150">
    <property type="entry name" value="Bordetella uptake gene, domain 1"/>
    <property type="match status" value="1"/>
</dbReference>
<dbReference type="Pfam" id="PF03401">
    <property type="entry name" value="TctC"/>
    <property type="match status" value="1"/>
</dbReference>
<comment type="similarity">
    <text evidence="1">Belongs to the UPF0065 (bug) family.</text>
</comment>
<dbReference type="EMBL" id="NEVT01000003">
    <property type="protein sequence ID" value="OZI79123.1"/>
    <property type="molecule type" value="Genomic_DNA"/>
</dbReference>
<dbReference type="Proteomes" id="UP000215633">
    <property type="component" value="Unassembled WGS sequence"/>
</dbReference>
<comment type="caution">
    <text evidence="3">The sequence shown here is derived from an EMBL/GenBank/DDBJ whole genome shotgun (WGS) entry which is preliminary data.</text>
</comment>
<accession>A0A261W0M3</accession>
<dbReference type="Gene3D" id="3.40.190.10">
    <property type="entry name" value="Periplasmic binding protein-like II"/>
    <property type="match status" value="1"/>
</dbReference>
<name>A0A261W0M3_9BORD</name>
<dbReference type="InterPro" id="IPR005064">
    <property type="entry name" value="BUG"/>
</dbReference>